<keyword evidence="3" id="KW-1185">Reference proteome</keyword>
<dbReference type="InterPro" id="IPR002481">
    <property type="entry name" value="FUR"/>
</dbReference>
<dbReference type="KEGG" id="daf:Desaf_1661"/>
<name>F3Z1G6_DESAF</name>
<keyword evidence="1" id="KW-0862">Zinc</keyword>
<dbReference type="GO" id="GO:0000976">
    <property type="term" value="F:transcription cis-regulatory region binding"/>
    <property type="evidence" value="ECO:0007669"/>
    <property type="project" value="TreeGrafter"/>
</dbReference>
<dbReference type="RefSeq" id="WP_014259762.1">
    <property type="nucleotide sequence ID" value="NC_016629.1"/>
</dbReference>
<keyword evidence="1" id="KW-0479">Metal-binding</keyword>
<feature type="binding site" evidence="1">
    <location>
        <position position="140"/>
    </location>
    <ligand>
        <name>Zn(2+)</name>
        <dbReference type="ChEBI" id="CHEBI:29105"/>
    </ligand>
</feature>
<dbReference type="Gene3D" id="1.10.10.10">
    <property type="entry name" value="Winged helix-like DNA-binding domain superfamily/Winged helix DNA-binding domain"/>
    <property type="match status" value="1"/>
</dbReference>
<feature type="binding site" evidence="1">
    <location>
        <position position="102"/>
    </location>
    <ligand>
        <name>Zn(2+)</name>
        <dbReference type="ChEBI" id="CHEBI:29105"/>
    </ligand>
</feature>
<evidence type="ECO:0000313" key="3">
    <source>
        <dbReference type="Proteomes" id="UP000007844"/>
    </source>
</evidence>
<dbReference type="SUPFAM" id="SSF46785">
    <property type="entry name" value="Winged helix' DNA-binding domain"/>
    <property type="match status" value="1"/>
</dbReference>
<comment type="cofactor">
    <cofactor evidence="1">
        <name>Zn(2+)</name>
        <dbReference type="ChEBI" id="CHEBI:29105"/>
    </cofactor>
    <text evidence="1">Binds 1 zinc ion per subunit.</text>
</comment>
<dbReference type="GO" id="GO:0045892">
    <property type="term" value="P:negative regulation of DNA-templated transcription"/>
    <property type="evidence" value="ECO:0007669"/>
    <property type="project" value="TreeGrafter"/>
</dbReference>
<dbReference type="STRING" id="690850.Desaf_1661"/>
<dbReference type="InterPro" id="IPR036388">
    <property type="entry name" value="WH-like_DNA-bd_sf"/>
</dbReference>
<organism evidence="2 3">
    <name type="scientific">Desulfocurvibacter africanus subsp. africanus str. Walvis Bay</name>
    <dbReference type="NCBI Taxonomy" id="690850"/>
    <lineage>
        <taxon>Bacteria</taxon>
        <taxon>Pseudomonadati</taxon>
        <taxon>Thermodesulfobacteriota</taxon>
        <taxon>Desulfovibrionia</taxon>
        <taxon>Desulfovibrionales</taxon>
        <taxon>Desulfovibrionaceae</taxon>
        <taxon>Desulfocurvibacter</taxon>
    </lineage>
</organism>
<dbReference type="EMBL" id="CP003221">
    <property type="protein sequence ID" value="EGJ49997.1"/>
    <property type="molecule type" value="Genomic_DNA"/>
</dbReference>
<evidence type="ECO:0000313" key="2">
    <source>
        <dbReference type="EMBL" id="EGJ49997.1"/>
    </source>
</evidence>
<gene>
    <name evidence="2" type="ORF">Desaf_1661</name>
</gene>
<accession>F3Z1G6</accession>
<dbReference type="GO" id="GO:1900376">
    <property type="term" value="P:regulation of secondary metabolite biosynthetic process"/>
    <property type="evidence" value="ECO:0007669"/>
    <property type="project" value="TreeGrafter"/>
</dbReference>
<dbReference type="AlphaFoldDB" id="F3Z1G6"/>
<dbReference type="HOGENOM" id="CLU_096072_6_0_7"/>
<reference evidence="2 3" key="1">
    <citation type="journal article" date="2011" name="J. Bacteriol.">
        <title>Genome sequence of the mercury-methylating and pleomorphic Desulfovibrio africanus Strain Walvis Bay.</title>
        <authorList>
            <person name="Brown S.D."/>
            <person name="Wall J.D."/>
            <person name="Kucken A.M."/>
            <person name="Gilmour C.C."/>
            <person name="Podar M."/>
            <person name="Brandt C.C."/>
            <person name="Teshima H."/>
            <person name="Detter J.C."/>
            <person name="Han C.S."/>
            <person name="Land M.L."/>
            <person name="Lucas S."/>
            <person name="Han J."/>
            <person name="Pennacchio L."/>
            <person name="Nolan M."/>
            <person name="Pitluck S."/>
            <person name="Woyke T."/>
            <person name="Goodwin L."/>
            <person name="Palumbo A.V."/>
            <person name="Elias D.A."/>
        </authorList>
    </citation>
    <scope>NUCLEOTIDE SEQUENCE [LARGE SCALE GENOMIC DNA]</scope>
    <source>
        <strain evidence="2 3">Walvis Bay</strain>
    </source>
</reference>
<dbReference type="Pfam" id="PF01475">
    <property type="entry name" value="FUR"/>
    <property type="match status" value="1"/>
</dbReference>
<protein>
    <submittedName>
        <fullName evidence="2">Ferric uptake regulator family protein</fullName>
    </submittedName>
</protein>
<feature type="binding site" evidence="1">
    <location>
        <position position="99"/>
    </location>
    <ligand>
        <name>Zn(2+)</name>
        <dbReference type="ChEBI" id="CHEBI:29105"/>
    </ligand>
</feature>
<dbReference type="Proteomes" id="UP000007844">
    <property type="component" value="Chromosome"/>
</dbReference>
<sequence>MCVDCDYPTLLRTAGLSPTCNRLAVLAVLTRSAAPLTTREVLDSLDASAGAAMNRVTVYRILELLAHKCVLTRLACPDRVDRYCLGVSPLHPSHAHFYCQKCGNMRCLQPDSVRLETDQDASLGQVEAVQVLLAGTCSICLSRRQ</sequence>
<dbReference type="eggNOG" id="COG0735">
    <property type="taxonomic scope" value="Bacteria"/>
</dbReference>
<feature type="binding site" evidence="1">
    <location>
        <position position="137"/>
    </location>
    <ligand>
        <name>Zn(2+)</name>
        <dbReference type="ChEBI" id="CHEBI:29105"/>
    </ligand>
</feature>
<proteinExistence type="predicted"/>
<dbReference type="PANTHER" id="PTHR33202">
    <property type="entry name" value="ZINC UPTAKE REGULATION PROTEIN"/>
    <property type="match status" value="1"/>
</dbReference>
<evidence type="ECO:0000256" key="1">
    <source>
        <dbReference type="PIRSR" id="PIRSR602481-1"/>
    </source>
</evidence>
<dbReference type="GO" id="GO:0003700">
    <property type="term" value="F:DNA-binding transcription factor activity"/>
    <property type="evidence" value="ECO:0007669"/>
    <property type="project" value="InterPro"/>
</dbReference>
<dbReference type="InterPro" id="IPR036390">
    <property type="entry name" value="WH_DNA-bd_sf"/>
</dbReference>
<dbReference type="GO" id="GO:0008270">
    <property type="term" value="F:zinc ion binding"/>
    <property type="evidence" value="ECO:0007669"/>
    <property type="project" value="TreeGrafter"/>
</dbReference>
<dbReference type="PANTHER" id="PTHR33202:SF7">
    <property type="entry name" value="FERRIC UPTAKE REGULATION PROTEIN"/>
    <property type="match status" value="1"/>
</dbReference>